<organism evidence="6">
    <name type="scientific">Rhodotorula toruloides</name>
    <name type="common">Yeast</name>
    <name type="synonym">Rhodosporidium toruloides</name>
    <dbReference type="NCBI Taxonomy" id="5286"/>
    <lineage>
        <taxon>Eukaryota</taxon>
        <taxon>Fungi</taxon>
        <taxon>Dikarya</taxon>
        <taxon>Basidiomycota</taxon>
        <taxon>Pucciniomycotina</taxon>
        <taxon>Microbotryomycetes</taxon>
        <taxon>Sporidiobolales</taxon>
        <taxon>Sporidiobolaceae</taxon>
        <taxon>Rhodotorula</taxon>
    </lineage>
</organism>
<dbReference type="InterPro" id="IPR010301">
    <property type="entry name" value="RRP1"/>
</dbReference>
<comment type="similarity">
    <text evidence="2">Belongs to the RRP1 family.</text>
</comment>
<evidence type="ECO:0000256" key="4">
    <source>
        <dbReference type="ARBA" id="ARBA00023242"/>
    </source>
</evidence>
<feature type="region of interest" description="Disordered" evidence="5">
    <location>
        <begin position="1"/>
        <end position="42"/>
    </location>
</feature>
<evidence type="ECO:0000313" key="6">
    <source>
        <dbReference type="EMBL" id="CDR49718.1"/>
    </source>
</evidence>
<dbReference type="GO" id="GO:0005634">
    <property type="term" value="C:nucleus"/>
    <property type="evidence" value="ECO:0007669"/>
    <property type="project" value="UniProtKB-SubCell"/>
</dbReference>
<evidence type="ECO:0000256" key="2">
    <source>
        <dbReference type="ARBA" id="ARBA00006374"/>
    </source>
</evidence>
<keyword evidence="3" id="KW-0698">rRNA processing</keyword>
<proteinExistence type="inferred from homology"/>
<dbReference type="GO" id="GO:0006364">
    <property type="term" value="P:rRNA processing"/>
    <property type="evidence" value="ECO:0007669"/>
    <property type="project" value="UniProtKB-KW"/>
</dbReference>
<dbReference type="Pfam" id="PF05997">
    <property type="entry name" value="Nop52"/>
    <property type="match status" value="1"/>
</dbReference>
<dbReference type="GO" id="GO:0030688">
    <property type="term" value="C:preribosome, small subunit precursor"/>
    <property type="evidence" value="ECO:0007669"/>
    <property type="project" value="InterPro"/>
</dbReference>
<comment type="subcellular location">
    <subcellularLocation>
        <location evidence="1">Nucleus</location>
    </subcellularLocation>
</comment>
<evidence type="ECO:0000256" key="3">
    <source>
        <dbReference type="ARBA" id="ARBA00022552"/>
    </source>
</evidence>
<dbReference type="OrthoDB" id="2019504at2759"/>
<evidence type="ECO:0000256" key="1">
    <source>
        <dbReference type="ARBA" id="ARBA00004123"/>
    </source>
</evidence>
<dbReference type="PANTHER" id="PTHR13026">
    <property type="entry name" value="NNP-1 PROTEIN NOVEL NUCLEAR PROTEIN 1 NOP52"/>
    <property type="match status" value="1"/>
</dbReference>
<dbReference type="PANTHER" id="PTHR13026:SF0">
    <property type="entry name" value="RIBOSOMAL RNA PROCESSING 1B"/>
    <property type="match status" value="1"/>
</dbReference>
<gene>
    <name evidence="6" type="ORF">RHTO0S_30e00936g</name>
</gene>
<feature type="compositionally biased region" description="Low complexity" evidence="5">
    <location>
        <begin position="21"/>
        <end position="30"/>
    </location>
</feature>
<feature type="compositionally biased region" description="Low complexity" evidence="5">
    <location>
        <begin position="1"/>
        <end position="13"/>
    </location>
</feature>
<dbReference type="EMBL" id="LK052965">
    <property type="protein sequence ID" value="CDR49718.1"/>
    <property type="molecule type" value="Genomic_DNA"/>
</dbReference>
<sequence>MSTRSAPAPSASERPAKKIKSASSGSRSASGQAPPLGKFLASSEKHVRDKAVQSLAKFLSAGQVKRDVEDDEEEVEEELPVGDLDWDREYEVDKRLSEPEMDKLWKGIFFCYWMSDKPLVQQALADTLSNLTLDVRTRSKTRNGRVERFRCALAYLRGFWHAVTREWSGIDRLRMDKFLLLMRRFVFVAFRLLEREEWDARAIQEYNEMLVGPKGPLHVEDPKIPHSLAYHLFDIYVDEIERLASSDSNAGRTIPLVALLQPMYTTAARAATSTMYSRLMENVFTSLCDALLPAKPEPAAKRRKGVSALPKPEYPGIVARAVEAEGAADGEEAEMIGKKVLKGLFDEGAKPETDETNRRRIYRFVAERDVELE</sequence>
<protein>
    <submittedName>
        <fullName evidence="6">RHTO0S30e00936g1_1</fullName>
    </submittedName>
</protein>
<keyword evidence="4" id="KW-0539">Nucleus</keyword>
<accession>A0A061BIA9</accession>
<name>A0A061BIA9_RHOTO</name>
<evidence type="ECO:0000256" key="5">
    <source>
        <dbReference type="SAM" id="MobiDB-lite"/>
    </source>
</evidence>
<reference evidence="6" key="1">
    <citation type="journal article" date="2014" name="Genome Announc.">
        <title>Draft genome sequence of Rhodosporidium toruloides CECT1137, an oleaginous yeast of biotechnological interest.</title>
        <authorList>
            <person name="Morin N."/>
            <person name="Calcas X."/>
            <person name="Devillers H."/>
            <person name="Durrens P."/>
            <person name="Sherman D.J."/>
            <person name="Nicaud J.-M."/>
            <person name="Neuveglise C."/>
        </authorList>
    </citation>
    <scope>NUCLEOTIDE SEQUENCE</scope>
    <source>
        <strain evidence="6">CECT1137</strain>
    </source>
</reference>
<dbReference type="AlphaFoldDB" id="A0A061BIA9"/>